<accession>A0A7S9PU73</accession>
<protein>
    <submittedName>
        <fullName evidence="1">Uncharacterized protein</fullName>
    </submittedName>
</protein>
<dbReference type="EMBL" id="CP031386">
    <property type="protein sequence ID" value="QPG96934.1"/>
    <property type="molecule type" value="Genomic_DNA"/>
</dbReference>
<name>A0A7S9PU73_EPIFF</name>
<evidence type="ECO:0000313" key="2">
    <source>
        <dbReference type="Proteomes" id="UP000594364"/>
    </source>
</evidence>
<organism evidence="1 2">
    <name type="scientific">Epichloe festucae (strain Fl1)</name>
    <dbReference type="NCBI Taxonomy" id="877507"/>
    <lineage>
        <taxon>Eukaryota</taxon>
        <taxon>Fungi</taxon>
        <taxon>Dikarya</taxon>
        <taxon>Ascomycota</taxon>
        <taxon>Pezizomycotina</taxon>
        <taxon>Sordariomycetes</taxon>
        <taxon>Hypocreomycetidae</taxon>
        <taxon>Hypocreales</taxon>
        <taxon>Clavicipitaceae</taxon>
        <taxon>Epichloe</taxon>
    </lineage>
</organism>
<sequence length="119" mass="13355">MSSPRCCLSQGPPALQHILCQHEPAQANAYENKDQQTKYGQSMAGSAGWGSLKEQRLGQMNEEEKVQTNLCVQLSTYMPTTHHACFRGFDAEGTIQGMDKGKRSFDPFCICLEKKRWTP</sequence>
<keyword evidence="2" id="KW-1185">Reference proteome</keyword>
<dbReference type="Proteomes" id="UP000594364">
    <property type="component" value="Chromosome 2"/>
</dbReference>
<evidence type="ECO:0000313" key="1">
    <source>
        <dbReference type="EMBL" id="QPG96934.1"/>
    </source>
</evidence>
<dbReference type="AlphaFoldDB" id="A0A7S9PU73"/>
<reference evidence="1 2" key="1">
    <citation type="journal article" date="2018" name="PLoS Genet.">
        <title>Repeat elements organise 3D genome structure and mediate transcription in the filamentous fungus Epichloe festucae.</title>
        <authorList>
            <person name="Winter D.J."/>
            <person name="Ganley A.R.D."/>
            <person name="Young C.A."/>
            <person name="Liachko I."/>
            <person name="Schardl C.L."/>
            <person name="Dupont P.Y."/>
            <person name="Berry D."/>
            <person name="Ram A."/>
            <person name="Scott B."/>
            <person name="Cox M.P."/>
        </authorList>
    </citation>
    <scope>NUCLEOTIDE SEQUENCE [LARGE SCALE GENOMIC DNA]</scope>
    <source>
        <strain evidence="1 2">Fl1</strain>
    </source>
</reference>
<gene>
    <name evidence="1" type="ORF">C2857_005507</name>
</gene>
<proteinExistence type="predicted"/>